<dbReference type="SUPFAM" id="SSF51735">
    <property type="entry name" value="NAD(P)-binding Rossmann-fold domains"/>
    <property type="match status" value="1"/>
</dbReference>
<dbReference type="PANTHER" id="PTHR13812">
    <property type="entry name" value="KETIMINE REDUCTASE MU-CRYSTALLIN"/>
    <property type="match status" value="1"/>
</dbReference>
<dbReference type="PANTHER" id="PTHR13812:SF19">
    <property type="entry name" value="KETIMINE REDUCTASE MU-CRYSTALLIN"/>
    <property type="match status" value="1"/>
</dbReference>
<sequence>MTPPTRHQSPPIPRIVTLSEIEEVVYTDIFAYRLLDAILDGYVSHSNGNFNAPPIQTMGAPPMAPFGGRTRRVGGGSGGGGAGGMGAKGGEDEDEDEEGRHTTYSAQTCVKSGYLTSSQHYVVKVASGGYPFPANSGNVQLYSQDTGTLEAIFLDDGLLTELRTAAAGAVAARLLMPKPPRVMDEGTRNGDRSRRCVGIVGTGTQARHQLRYLRYVTECRDVRVWGRTESNVNAFVNDMTEEGWNARAVHDVDDLLETCGLIVTTTSSRVPLLGRRWLVDRDRPDDDDCDNDDDHDDDDERLRRRRRSHRGRRPLHVTCVGSDSTGKRELYDDFIAMADMLVADSRLQTAERGEFEDVIRRGMVRIEDVIEIGELASRVELHRGGGRDVGGGDDDDDDREEDARLTIFDTSGMAVQDCVIASMVYEALQRWNNDAPR</sequence>
<organism evidence="3 4">
    <name type="scientific">Cyclostephanos tholiformis</name>
    <dbReference type="NCBI Taxonomy" id="382380"/>
    <lineage>
        <taxon>Eukaryota</taxon>
        <taxon>Sar</taxon>
        <taxon>Stramenopiles</taxon>
        <taxon>Ochrophyta</taxon>
        <taxon>Bacillariophyta</taxon>
        <taxon>Coscinodiscophyceae</taxon>
        <taxon>Thalassiosirophycidae</taxon>
        <taxon>Stephanodiscales</taxon>
        <taxon>Stephanodiscaceae</taxon>
        <taxon>Cyclostephanos</taxon>
    </lineage>
</organism>
<feature type="region of interest" description="Disordered" evidence="2">
    <location>
        <begin position="67"/>
        <end position="101"/>
    </location>
</feature>
<keyword evidence="4" id="KW-1185">Reference proteome</keyword>
<feature type="compositionally biased region" description="Gly residues" evidence="2">
    <location>
        <begin position="73"/>
        <end position="88"/>
    </location>
</feature>
<reference evidence="3 4" key="1">
    <citation type="submission" date="2024-10" db="EMBL/GenBank/DDBJ databases">
        <title>Updated reference genomes for cyclostephanoid diatoms.</title>
        <authorList>
            <person name="Roberts W.R."/>
            <person name="Alverson A.J."/>
        </authorList>
    </citation>
    <scope>NUCLEOTIDE SEQUENCE [LARGE SCALE GENOMIC DNA]</scope>
    <source>
        <strain evidence="3 4">AJA228-03</strain>
    </source>
</reference>
<dbReference type="Pfam" id="PF02423">
    <property type="entry name" value="OCD_Mu_crystall"/>
    <property type="match status" value="2"/>
</dbReference>
<dbReference type="AlphaFoldDB" id="A0ABD3RCZ3"/>
<comment type="similarity">
    <text evidence="1">Belongs to the ornithine cyclodeaminase/mu-crystallin family.</text>
</comment>
<evidence type="ECO:0000313" key="3">
    <source>
        <dbReference type="EMBL" id="KAL3810890.1"/>
    </source>
</evidence>
<evidence type="ECO:0000313" key="4">
    <source>
        <dbReference type="Proteomes" id="UP001530377"/>
    </source>
</evidence>
<dbReference type="EMBL" id="JALLPB020000294">
    <property type="protein sequence ID" value="KAL3810890.1"/>
    <property type="molecule type" value="Genomic_DNA"/>
</dbReference>
<dbReference type="InterPro" id="IPR036291">
    <property type="entry name" value="NAD(P)-bd_dom_sf"/>
</dbReference>
<name>A0ABD3RCZ3_9STRA</name>
<dbReference type="Proteomes" id="UP001530377">
    <property type="component" value="Unassembled WGS sequence"/>
</dbReference>
<evidence type="ECO:0000256" key="1">
    <source>
        <dbReference type="ARBA" id="ARBA00008903"/>
    </source>
</evidence>
<evidence type="ECO:0000256" key="2">
    <source>
        <dbReference type="SAM" id="MobiDB-lite"/>
    </source>
</evidence>
<evidence type="ECO:0008006" key="5">
    <source>
        <dbReference type="Google" id="ProtNLM"/>
    </source>
</evidence>
<dbReference type="Gene3D" id="3.40.50.720">
    <property type="entry name" value="NAD(P)-binding Rossmann-like Domain"/>
    <property type="match status" value="1"/>
</dbReference>
<proteinExistence type="inferred from homology"/>
<protein>
    <recommendedName>
        <fullName evidence="5">Ornithine cyclodeaminase</fullName>
    </recommendedName>
</protein>
<dbReference type="InterPro" id="IPR023401">
    <property type="entry name" value="ODC_N"/>
</dbReference>
<dbReference type="InterPro" id="IPR003462">
    <property type="entry name" value="ODC_Mu_crystall"/>
</dbReference>
<comment type="caution">
    <text evidence="3">The sequence shown here is derived from an EMBL/GenBank/DDBJ whole genome shotgun (WGS) entry which is preliminary data.</text>
</comment>
<accession>A0ABD3RCZ3</accession>
<dbReference type="Gene3D" id="3.30.1780.10">
    <property type="entry name" value="ornithine cyclodeaminase, domain 1"/>
    <property type="match status" value="1"/>
</dbReference>
<gene>
    <name evidence="3" type="ORF">ACHAXA_009661</name>
</gene>